<protein>
    <submittedName>
        <fullName evidence="2">Dynein light chain, flagellar outer arm</fullName>
    </submittedName>
</protein>
<feature type="transmembrane region" description="Helical" evidence="1">
    <location>
        <begin position="57"/>
        <end position="80"/>
    </location>
</feature>
<dbReference type="EMBL" id="GEEE01024263">
    <property type="protein sequence ID" value="JAP38962.1"/>
    <property type="molecule type" value="Transcribed_RNA"/>
</dbReference>
<keyword evidence="1" id="KW-0472">Membrane</keyword>
<accession>A0A0X3NT97</accession>
<keyword evidence="2" id="KW-0969">Cilium</keyword>
<proteinExistence type="predicted"/>
<keyword evidence="2" id="KW-0966">Cell projection</keyword>
<reference evidence="2" key="1">
    <citation type="submission" date="2016-01" db="EMBL/GenBank/DDBJ databases">
        <title>Reference transcriptome for the parasite Schistocephalus solidus: insights into the molecular evolution of parasitism.</title>
        <authorList>
            <person name="Hebert F.O."/>
            <person name="Grambauer S."/>
            <person name="Barber I."/>
            <person name="Landry C.R."/>
            <person name="Aubin-Horth N."/>
        </authorList>
    </citation>
    <scope>NUCLEOTIDE SEQUENCE</scope>
</reference>
<dbReference type="AlphaFoldDB" id="A0A0X3NT97"/>
<keyword evidence="1" id="KW-1133">Transmembrane helix</keyword>
<keyword evidence="1" id="KW-0812">Transmembrane</keyword>
<evidence type="ECO:0000313" key="2">
    <source>
        <dbReference type="EMBL" id="JAP38962.1"/>
    </source>
</evidence>
<keyword evidence="2" id="KW-0282">Flagellum</keyword>
<gene>
    <name evidence="2" type="primary">DYL1</name>
    <name evidence="2" type="ORF">TR100299</name>
</gene>
<sequence length="123" mass="14093">MFLMRRTHFSTHSTDNFQCLFGRLATTPNNINYLLSDLFPANSAQITCKRGSFSDILLFYFCKLPNIFEIFFLIASLTMISSLKARANPISQNEKSVYFENCIINAAVNIELFIHITTRIIPT</sequence>
<organism evidence="2">
    <name type="scientific">Schistocephalus solidus</name>
    <name type="common">Tapeworm</name>
    <dbReference type="NCBI Taxonomy" id="70667"/>
    <lineage>
        <taxon>Eukaryota</taxon>
        <taxon>Metazoa</taxon>
        <taxon>Spiralia</taxon>
        <taxon>Lophotrochozoa</taxon>
        <taxon>Platyhelminthes</taxon>
        <taxon>Cestoda</taxon>
        <taxon>Eucestoda</taxon>
        <taxon>Diphyllobothriidea</taxon>
        <taxon>Diphyllobothriidae</taxon>
        <taxon>Schistocephalus</taxon>
    </lineage>
</organism>
<name>A0A0X3NT97_SCHSO</name>
<evidence type="ECO:0000256" key="1">
    <source>
        <dbReference type="SAM" id="Phobius"/>
    </source>
</evidence>